<feature type="binding site" evidence="11">
    <location>
        <position position="139"/>
    </location>
    <ligand>
        <name>NAD(+)</name>
        <dbReference type="ChEBI" id="CHEBI:57540"/>
    </ligand>
</feature>
<dbReference type="GO" id="GO:0008654">
    <property type="term" value="P:phospholipid biosynthetic process"/>
    <property type="evidence" value="ECO:0007669"/>
    <property type="project" value="UniProtKB-KW"/>
</dbReference>
<dbReference type="InterPro" id="IPR011128">
    <property type="entry name" value="G3P_DH_NAD-dep_N"/>
</dbReference>
<feature type="binding site" evidence="8">
    <location>
        <position position="243"/>
    </location>
    <ligand>
        <name>sn-glycerol 3-phosphate</name>
        <dbReference type="ChEBI" id="CHEBI:57597"/>
    </ligand>
</feature>
<dbReference type="GO" id="GO:0005975">
    <property type="term" value="P:carbohydrate metabolic process"/>
    <property type="evidence" value="ECO:0007669"/>
    <property type="project" value="InterPro"/>
</dbReference>
<feature type="binding site" evidence="8">
    <location>
        <position position="255"/>
    </location>
    <ligand>
        <name>sn-glycerol 3-phosphate</name>
        <dbReference type="ChEBI" id="CHEBI:57597"/>
    </ligand>
</feature>
<dbReference type="EMBL" id="NVUK01000017">
    <property type="protein sequence ID" value="PCI77383.1"/>
    <property type="molecule type" value="Genomic_DNA"/>
</dbReference>
<evidence type="ECO:0000256" key="1">
    <source>
        <dbReference type="ARBA" id="ARBA00011009"/>
    </source>
</evidence>
<dbReference type="Gene3D" id="1.10.1040.10">
    <property type="entry name" value="N-(1-d-carboxylethyl)-l-norvaline Dehydrogenase, domain 2"/>
    <property type="match status" value="1"/>
</dbReference>
<name>A0A2A4X450_UNCAE</name>
<dbReference type="FunFam" id="1.10.1040.10:FF:000001">
    <property type="entry name" value="Glycerol-3-phosphate dehydrogenase [NAD(P)+]"/>
    <property type="match status" value="1"/>
</dbReference>
<dbReference type="GO" id="GO:0005829">
    <property type="term" value="C:cytosol"/>
    <property type="evidence" value="ECO:0007669"/>
    <property type="project" value="TreeGrafter"/>
</dbReference>
<dbReference type="UniPathway" id="UPA00940"/>
<dbReference type="GO" id="GO:0051287">
    <property type="term" value="F:NAD binding"/>
    <property type="evidence" value="ECO:0007669"/>
    <property type="project" value="InterPro"/>
</dbReference>
<dbReference type="PANTHER" id="PTHR11728:SF1">
    <property type="entry name" value="GLYCEROL-3-PHOSPHATE DEHYDROGENASE [NAD(+)] 2, CHLOROPLASTIC"/>
    <property type="match status" value="1"/>
</dbReference>
<feature type="binding site" evidence="10">
    <location>
        <begin position="254"/>
        <end position="255"/>
    </location>
    <ligand>
        <name>substrate</name>
    </ligand>
</feature>
<evidence type="ECO:0000313" key="17">
    <source>
        <dbReference type="Proteomes" id="UP000218775"/>
    </source>
</evidence>
<dbReference type="HAMAP" id="MF_00394">
    <property type="entry name" value="NAD_Glyc3P_dehydrog"/>
    <property type="match status" value="1"/>
</dbReference>
<dbReference type="NCBIfam" id="NF000942">
    <property type="entry name" value="PRK00094.1-4"/>
    <property type="match status" value="1"/>
</dbReference>
<feature type="binding site" evidence="8">
    <location>
        <position position="254"/>
    </location>
    <ligand>
        <name>NADPH</name>
        <dbReference type="ChEBI" id="CHEBI:57783"/>
    </ligand>
</feature>
<dbReference type="GO" id="GO:0006650">
    <property type="term" value="P:glycerophospholipid metabolic process"/>
    <property type="evidence" value="ECO:0007669"/>
    <property type="project" value="UniProtKB-UniRule"/>
</dbReference>
<comment type="subcellular location">
    <subcellularLocation>
        <location evidence="8">Cytoplasm</location>
    </subcellularLocation>
</comment>
<gene>
    <name evidence="8" type="primary">gpsA</name>
    <name evidence="16" type="ORF">COB21_03195</name>
</gene>
<comment type="pathway">
    <text evidence="8">Membrane lipid metabolism; glycerophospholipid metabolism.</text>
</comment>
<dbReference type="PIRSF" id="PIRSF000114">
    <property type="entry name" value="Glycerol-3-P_dh"/>
    <property type="match status" value="1"/>
</dbReference>
<organism evidence="16 17">
    <name type="scientific">Aerophobetes bacterium</name>
    <dbReference type="NCBI Taxonomy" id="2030807"/>
    <lineage>
        <taxon>Bacteria</taxon>
        <taxon>Candidatus Aerophobota</taxon>
    </lineage>
</organism>
<dbReference type="PANTHER" id="PTHR11728">
    <property type="entry name" value="GLYCEROL-3-PHOSPHATE DEHYDROGENASE"/>
    <property type="match status" value="1"/>
</dbReference>
<comment type="function">
    <text evidence="8">Catalyzes the reduction of the glycolytic intermediate dihydroxyacetone phosphate (DHAP) to sn-glycerol 3-phosphate (G3P), the key precursor for phospholipid synthesis.</text>
</comment>
<keyword evidence="3 8" id="KW-0560">Oxidoreductase</keyword>
<feature type="binding site" evidence="8">
    <location>
        <position position="104"/>
    </location>
    <ligand>
        <name>sn-glycerol 3-phosphate</name>
        <dbReference type="ChEBI" id="CHEBI:57597"/>
    </ligand>
</feature>
<keyword evidence="8" id="KW-0521">NADP</keyword>
<feature type="binding site" evidence="8">
    <location>
        <position position="278"/>
    </location>
    <ligand>
        <name>NADPH</name>
        <dbReference type="ChEBI" id="CHEBI:57783"/>
    </ligand>
</feature>
<dbReference type="SUPFAM" id="SSF51735">
    <property type="entry name" value="NAD(P)-binding Rossmann-fold domains"/>
    <property type="match status" value="1"/>
</dbReference>
<sequence>MKIGYLGAGAWGFTLAYLLAQKGYSVKLWSANHKLIETLKSGKKHPKLPSCEPAKTLEFTTDLAYAIEDVDLVIESVTSKGIRPVLSQIKQLGKDLPNFVITSKGIEQKSLLLLSEVAIDVLGDSFKDKVGCLSGPSLANEVMNKLPSSVVCAAYNHDLMMLIAEAFSNNFFRVYPNSDVPGVSFGGAMKNVIAIACAISDGLGFGQNTKSALMTRGLHEIRKLSASKGANPETLNGLGGLGDLIATCLSPLSRNYEFGRLLSMGLTPQQAQEKVGMVVEGAYSCVSALELSKKMGIDVPITKVVYKIIYEGLDMKEAVESLLSRKIKKEHL</sequence>
<dbReference type="Gene3D" id="3.40.50.720">
    <property type="entry name" value="NAD(P)-binding Rossmann-like Domain"/>
    <property type="match status" value="1"/>
</dbReference>
<feature type="domain" description="Glycerol-3-phosphate dehydrogenase NAD-dependent N-terminal" evidence="14">
    <location>
        <begin position="2"/>
        <end position="158"/>
    </location>
</feature>
<evidence type="ECO:0000256" key="5">
    <source>
        <dbReference type="ARBA" id="ARBA00023098"/>
    </source>
</evidence>
<dbReference type="Pfam" id="PF07479">
    <property type="entry name" value="NAD_Gly3P_dh_C"/>
    <property type="match status" value="1"/>
</dbReference>
<dbReference type="InterPro" id="IPR006109">
    <property type="entry name" value="G3P_DH_NAD-dep_C"/>
</dbReference>
<dbReference type="InterPro" id="IPR036291">
    <property type="entry name" value="NAD(P)-bd_dom_sf"/>
</dbReference>
<evidence type="ECO:0000256" key="8">
    <source>
        <dbReference type="HAMAP-Rule" id="MF_00394"/>
    </source>
</evidence>
<comment type="caution">
    <text evidence="16">The sequence shown here is derived from an EMBL/GenBank/DDBJ whole genome shotgun (WGS) entry which is preliminary data.</text>
</comment>
<feature type="active site" description="Proton acceptor" evidence="8 9">
    <location>
        <position position="190"/>
    </location>
</feature>
<feature type="domain" description="Glycerol-3-phosphate dehydrogenase NAD-dependent C-terminal" evidence="15">
    <location>
        <begin position="179"/>
        <end position="320"/>
    </location>
</feature>
<keyword evidence="6 8" id="KW-0594">Phospholipid biosynthesis</keyword>
<accession>A0A2A4X450</accession>
<dbReference type="InterPro" id="IPR008927">
    <property type="entry name" value="6-PGluconate_DH-like_C_sf"/>
</dbReference>
<feature type="binding site" evidence="8">
    <location>
        <position position="280"/>
    </location>
    <ligand>
        <name>NADPH</name>
        <dbReference type="ChEBI" id="CHEBI:57783"/>
    </ligand>
</feature>
<keyword evidence="7 8" id="KW-1208">Phospholipid metabolism</keyword>
<feature type="binding site" evidence="8">
    <location>
        <position position="190"/>
    </location>
    <ligand>
        <name>sn-glycerol 3-phosphate</name>
        <dbReference type="ChEBI" id="CHEBI:57597"/>
    </ligand>
</feature>
<evidence type="ECO:0000256" key="7">
    <source>
        <dbReference type="ARBA" id="ARBA00023264"/>
    </source>
</evidence>
<comment type="similarity">
    <text evidence="1 8 12">Belongs to the NAD-dependent glycerol-3-phosphate dehydrogenase family.</text>
</comment>
<dbReference type="Proteomes" id="UP000218775">
    <property type="component" value="Unassembled WGS sequence"/>
</dbReference>
<keyword evidence="5 8" id="KW-0443">Lipid metabolism</keyword>
<dbReference type="InterPro" id="IPR013328">
    <property type="entry name" value="6PGD_dom2"/>
</dbReference>
<dbReference type="GO" id="GO:0141152">
    <property type="term" value="F:glycerol-3-phosphate dehydrogenase (NAD+) activity"/>
    <property type="evidence" value="ECO:0007669"/>
    <property type="project" value="RHEA"/>
</dbReference>
<protein>
    <recommendedName>
        <fullName evidence="8">Glycerol-3-phosphate dehydrogenase [NAD(P)+]</fullName>
        <ecNumber evidence="8">1.1.1.94</ecNumber>
    </recommendedName>
    <alternativeName>
        <fullName evidence="8">NAD(P)(+)-dependent glycerol-3-phosphate dehydrogenase</fullName>
    </alternativeName>
    <alternativeName>
        <fullName evidence="8">NAD(P)H-dependent dihydroxyacetone-phosphate reductase</fullName>
    </alternativeName>
</protein>
<dbReference type="EC" id="1.1.1.94" evidence="8"/>
<evidence type="ECO:0000256" key="10">
    <source>
        <dbReference type="PIRSR" id="PIRSR000114-2"/>
    </source>
</evidence>
<dbReference type="GO" id="GO:0046167">
    <property type="term" value="P:glycerol-3-phosphate biosynthetic process"/>
    <property type="evidence" value="ECO:0007669"/>
    <property type="project" value="UniProtKB-UniRule"/>
</dbReference>
<comment type="catalytic activity">
    <reaction evidence="8">
        <text>sn-glycerol 3-phosphate + NAD(+) = dihydroxyacetone phosphate + NADH + H(+)</text>
        <dbReference type="Rhea" id="RHEA:11092"/>
        <dbReference type="ChEBI" id="CHEBI:15378"/>
        <dbReference type="ChEBI" id="CHEBI:57540"/>
        <dbReference type="ChEBI" id="CHEBI:57597"/>
        <dbReference type="ChEBI" id="CHEBI:57642"/>
        <dbReference type="ChEBI" id="CHEBI:57945"/>
        <dbReference type="EC" id="1.1.1.94"/>
    </reaction>
</comment>
<feature type="binding site" evidence="8">
    <location>
        <position position="254"/>
    </location>
    <ligand>
        <name>sn-glycerol 3-phosphate</name>
        <dbReference type="ChEBI" id="CHEBI:57597"/>
    </ligand>
</feature>
<evidence type="ECO:0000256" key="12">
    <source>
        <dbReference type="RuleBase" id="RU000437"/>
    </source>
</evidence>
<proteinExistence type="inferred from homology"/>
<dbReference type="InterPro" id="IPR006168">
    <property type="entry name" value="G3P_DH_NAD-dep"/>
</dbReference>
<evidence type="ECO:0000259" key="15">
    <source>
        <dbReference type="Pfam" id="PF07479"/>
    </source>
</evidence>
<comment type="catalytic activity">
    <reaction evidence="8 13">
        <text>sn-glycerol 3-phosphate + NADP(+) = dihydroxyacetone phosphate + NADPH + H(+)</text>
        <dbReference type="Rhea" id="RHEA:11096"/>
        <dbReference type="ChEBI" id="CHEBI:15378"/>
        <dbReference type="ChEBI" id="CHEBI:57597"/>
        <dbReference type="ChEBI" id="CHEBI:57642"/>
        <dbReference type="ChEBI" id="CHEBI:57783"/>
        <dbReference type="ChEBI" id="CHEBI:58349"/>
        <dbReference type="EC" id="1.1.1.94"/>
    </reaction>
</comment>
<feature type="binding site" evidence="8">
    <location>
        <position position="137"/>
    </location>
    <ligand>
        <name>sn-glycerol 3-phosphate</name>
        <dbReference type="ChEBI" id="CHEBI:57597"/>
    </ligand>
</feature>
<dbReference type="SUPFAM" id="SSF48179">
    <property type="entry name" value="6-phosphogluconate dehydrogenase C-terminal domain-like"/>
    <property type="match status" value="1"/>
</dbReference>
<keyword evidence="8" id="KW-0963">Cytoplasm</keyword>
<evidence type="ECO:0000256" key="2">
    <source>
        <dbReference type="ARBA" id="ARBA00022516"/>
    </source>
</evidence>
<feature type="binding site" evidence="8">
    <location>
        <position position="135"/>
    </location>
    <ligand>
        <name>sn-glycerol 3-phosphate</name>
        <dbReference type="ChEBI" id="CHEBI:57597"/>
    </ligand>
</feature>
<dbReference type="GO" id="GO:0046168">
    <property type="term" value="P:glycerol-3-phosphate catabolic process"/>
    <property type="evidence" value="ECO:0007669"/>
    <property type="project" value="InterPro"/>
</dbReference>
<feature type="binding site" evidence="11">
    <location>
        <begin position="7"/>
        <end position="12"/>
    </location>
    <ligand>
        <name>NAD(+)</name>
        <dbReference type="ChEBI" id="CHEBI:57540"/>
    </ligand>
</feature>
<evidence type="ECO:0000256" key="4">
    <source>
        <dbReference type="ARBA" id="ARBA00023027"/>
    </source>
</evidence>
<feature type="binding site" evidence="8">
    <location>
        <position position="253"/>
    </location>
    <ligand>
        <name>sn-glycerol 3-phosphate</name>
        <dbReference type="ChEBI" id="CHEBI:57597"/>
    </ligand>
</feature>
<feature type="binding site" evidence="8">
    <location>
        <position position="11"/>
    </location>
    <ligand>
        <name>NADPH</name>
        <dbReference type="ChEBI" id="CHEBI:57783"/>
    </ligand>
</feature>
<evidence type="ECO:0000259" key="14">
    <source>
        <dbReference type="Pfam" id="PF01210"/>
    </source>
</evidence>
<feature type="binding site" evidence="10">
    <location>
        <position position="104"/>
    </location>
    <ligand>
        <name>substrate</name>
    </ligand>
</feature>
<evidence type="ECO:0000256" key="11">
    <source>
        <dbReference type="PIRSR" id="PIRSR000114-3"/>
    </source>
</evidence>
<keyword evidence="8" id="KW-0547">Nucleotide-binding</keyword>
<evidence type="ECO:0000256" key="13">
    <source>
        <dbReference type="RuleBase" id="RU000439"/>
    </source>
</evidence>
<reference evidence="17" key="1">
    <citation type="submission" date="2017-08" db="EMBL/GenBank/DDBJ databases">
        <title>A dynamic microbial community with high functional redundancy inhabits the cold, oxic subseafloor aquifer.</title>
        <authorList>
            <person name="Tully B.J."/>
            <person name="Wheat C.G."/>
            <person name="Glazer B.T."/>
            <person name="Huber J.A."/>
        </authorList>
    </citation>
    <scope>NUCLEOTIDE SEQUENCE [LARGE SCALE GENOMIC DNA]</scope>
</reference>
<evidence type="ECO:0000256" key="9">
    <source>
        <dbReference type="PIRSR" id="PIRSR000114-1"/>
    </source>
</evidence>
<comment type="caution">
    <text evidence="8">Lacks conserved residue(s) required for the propagation of feature annotation.</text>
</comment>
<dbReference type="GO" id="GO:0141153">
    <property type="term" value="F:glycerol-3-phosphate dehydrogenase (NADP+) activity"/>
    <property type="evidence" value="ECO:0007669"/>
    <property type="project" value="RHEA"/>
</dbReference>
<feature type="binding site" evidence="11">
    <location>
        <position position="254"/>
    </location>
    <ligand>
        <name>NAD(+)</name>
        <dbReference type="ChEBI" id="CHEBI:57540"/>
    </ligand>
</feature>
<evidence type="ECO:0000313" key="16">
    <source>
        <dbReference type="EMBL" id="PCI77383.1"/>
    </source>
</evidence>
<dbReference type="AlphaFoldDB" id="A0A2A4X450"/>
<feature type="binding site" evidence="8">
    <location>
        <position position="139"/>
    </location>
    <ligand>
        <name>NADPH</name>
        <dbReference type="ChEBI" id="CHEBI:57783"/>
    </ligand>
</feature>
<keyword evidence="2 8" id="KW-0444">Lipid biosynthesis</keyword>
<keyword evidence="4 8" id="KW-0520">NAD</keyword>
<dbReference type="Pfam" id="PF01210">
    <property type="entry name" value="NAD_Gly3P_dh_N"/>
    <property type="match status" value="1"/>
</dbReference>
<dbReference type="NCBIfam" id="NF000940">
    <property type="entry name" value="PRK00094.1-2"/>
    <property type="match status" value="1"/>
</dbReference>
<evidence type="ECO:0000256" key="6">
    <source>
        <dbReference type="ARBA" id="ARBA00023209"/>
    </source>
</evidence>
<dbReference type="PRINTS" id="PR00077">
    <property type="entry name" value="GPDHDRGNASE"/>
</dbReference>
<feature type="binding site" evidence="8">
    <location>
        <position position="104"/>
    </location>
    <ligand>
        <name>NADPH</name>
        <dbReference type="ChEBI" id="CHEBI:57783"/>
    </ligand>
</feature>
<evidence type="ECO:0000256" key="3">
    <source>
        <dbReference type="ARBA" id="ARBA00023002"/>
    </source>
</evidence>